<name>A0A940DR71_9BACT</name>
<keyword evidence="1" id="KW-0812">Transmembrane</keyword>
<feature type="signal peptide" evidence="2">
    <location>
        <begin position="1"/>
        <end position="23"/>
    </location>
</feature>
<evidence type="ECO:0000313" key="3">
    <source>
        <dbReference type="EMBL" id="MBO8483388.1"/>
    </source>
</evidence>
<protein>
    <submittedName>
        <fullName evidence="3">Uncharacterized protein</fullName>
    </submittedName>
</protein>
<keyword evidence="1" id="KW-1133">Transmembrane helix</keyword>
<comment type="caution">
    <text evidence="3">The sequence shown here is derived from an EMBL/GenBank/DDBJ whole genome shotgun (WGS) entry which is preliminary data.</text>
</comment>
<evidence type="ECO:0000256" key="1">
    <source>
        <dbReference type="SAM" id="Phobius"/>
    </source>
</evidence>
<gene>
    <name evidence="3" type="ORF">IAB75_04665</name>
</gene>
<feature type="transmembrane region" description="Helical" evidence="1">
    <location>
        <begin position="76"/>
        <end position="96"/>
    </location>
</feature>
<reference evidence="3" key="1">
    <citation type="submission" date="2020-10" db="EMBL/GenBank/DDBJ databases">
        <authorList>
            <person name="Gilroy R."/>
        </authorList>
    </citation>
    <scope>NUCLEOTIDE SEQUENCE</scope>
    <source>
        <strain evidence="3">G3-8215</strain>
    </source>
</reference>
<accession>A0A940DR71</accession>
<sequence length="194" mass="19832">MKSFVFTLTLVFSMLAGSISALAQYSDPVYRRGADFYRNGEKLTSEQVVSMLSGTDGMALDDIMKYQKGFRTGKGLLIGFGSLTGAGLVTLGVSAVGMMVEGVAFGIGAGFLSPLYALGGESPDISYDSRFRGAAVAGLCATCAGVMGLAAGTAVLCVNKKRLNGVADACNSGTREVQLSFGASDGGAGLVLTF</sequence>
<feature type="chain" id="PRO_5037534185" evidence="2">
    <location>
        <begin position="24"/>
        <end position="194"/>
    </location>
</feature>
<feature type="transmembrane region" description="Helical" evidence="1">
    <location>
        <begin position="131"/>
        <end position="156"/>
    </location>
</feature>
<keyword evidence="2" id="KW-0732">Signal</keyword>
<proteinExistence type="predicted"/>
<dbReference type="EMBL" id="JADILV010000033">
    <property type="protein sequence ID" value="MBO8483388.1"/>
    <property type="molecule type" value="Genomic_DNA"/>
</dbReference>
<evidence type="ECO:0000256" key="2">
    <source>
        <dbReference type="SAM" id="SignalP"/>
    </source>
</evidence>
<keyword evidence="1" id="KW-0472">Membrane</keyword>
<organism evidence="3 4">
    <name type="scientific">Candidatus Cryptobacteroides avicola</name>
    <dbReference type="NCBI Taxonomy" id="2840757"/>
    <lineage>
        <taxon>Bacteria</taxon>
        <taxon>Pseudomonadati</taxon>
        <taxon>Bacteroidota</taxon>
        <taxon>Bacteroidia</taxon>
        <taxon>Bacteroidales</taxon>
        <taxon>Candidatus Cryptobacteroides</taxon>
    </lineage>
</organism>
<dbReference type="AlphaFoldDB" id="A0A940DR71"/>
<reference evidence="3" key="2">
    <citation type="journal article" date="2021" name="PeerJ">
        <title>Extensive microbial diversity within the chicken gut microbiome revealed by metagenomics and culture.</title>
        <authorList>
            <person name="Gilroy R."/>
            <person name="Ravi A."/>
            <person name="Getino M."/>
            <person name="Pursley I."/>
            <person name="Horton D.L."/>
            <person name="Alikhan N.F."/>
            <person name="Baker D."/>
            <person name="Gharbi K."/>
            <person name="Hall N."/>
            <person name="Watson M."/>
            <person name="Adriaenssens E.M."/>
            <person name="Foster-Nyarko E."/>
            <person name="Jarju S."/>
            <person name="Secka A."/>
            <person name="Antonio M."/>
            <person name="Oren A."/>
            <person name="Chaudhuri R.R."/>
            <person name="La Ragione R."/>
            <person name="Hildebrand F."/>
            <person name="Pallen M.J."/>
        </authorList>
    </citation>
    <scope>NUCLEOTIDE SEQUENCE</scope>
    <source>
        <strain evidence="3">G3-8215</strain>
    </source>
</reference>
<evidence type="ECO:0000313" key="4">
    <source>
        <dbReference type="Proteomes" id="UP000725002"/>
    </source>
</evidence>
<dbReference type="Proteomes" id="UP000725002">
    <property type="component" value="Unassembled WGS sequence"/>
</dbReference>